<feature type="region of interest" description="Disordered" evidence="3">
    <location>
        <begin position="78"/>
        <end position="119"/>
    </location>
</feature>
<dbReference type="OMA" id="HMEDLEV"/>
<feature type="region of interest" description="Disordered" evidence="3">
    <location>
        <begin position="1"/>
        <end position="43"/>
    </location>
</feature>
<dbReference type="eggNOG" id="KOG4442">
    <property type="taxonomic scope" value="Eukaryota"/>
</dbReference>
<dbReference type="Proteomes" id="UP000015101">
    <property type="component" value="Unassembled WGS sequence"/>
</dbReference>
<dbReference type="KEGG" id="hro:HELRODRAFT_62476"/>
<gene>
    <name evidence="6" type="primary">20213362</name>
    <name evidence="5" type="ORF">HELRODRAFT_62476</name>
</gene>
<comment type="subcellular location">
    <subcellularLocation>
        <location evidence="1">Nucleus</location>
    </subcellularLocation>
</comment>
<dbReference type="Pfam" id="PF08236">
    <property type="entry name" value="SRI"/>
    <property type="match status" value="1"/>
</dbReference>
<dbReference type="PROSITE" id="PS01159">
    <property type="entry name" value="WW_DOMAIN_1"/>
    <property type="match status" value="1"/>
</dbReference>
<keyword evidence="2" id="KW-0539">Nucleus</keyword>
<proteinExistence type="predicted"/>
<evidence type="ECO:0000313" key="5">
    <source>
        <dbReference type="EMBL" id="ESO12797.1"/>
    </source>
</evidence>
<reference evidence="6" key="3">
    <citation type="submission" date="2015-06" db="UniProtKB">
        <authorList>
            <consortium name="EnsemblMetazoa"/>
        </authorList>
    </citation>
    <scope>IDENTIFICATION</scope>
</reference>
<dbReference type="InParanoid" id="T1FX14"/>
<feature type="compositionally biased region" description="Low complexity" evidence="3">
    <location>
        <begin position="102"/>
        <end position="113"/>
    </location>
</feature>
<dbReference type="InterPro" id="IPR036020">
    <property type="entry name" value="WW_dom_sf"/>
</dbReference>
<dbReference type="EMBL" id="AMQM01000241">
    <property type="status" value="NOT_ANNOTATED_CDS"/>
    <property type="molecule type" value="Genomic_DNA"/>
</dbReference>
<dbReference type="EMBL" id="KB095811">
    <property type="protein sequence ID" value="ESO12797.1"/>
    <property type="molecule type" value="Genomic_DNA"/>
</dbReference>
<reference evidence="5 7" key="2">
    <citation type="journal article" date="2013" name="Nature">
        <title>Insights into bilaterian evolution from three spiralian genomes.</title>
        <authorList>
            <person name="Simakov O."/>
            <person name="Marletaz F."/>
            <person name="Cho S.J."/>
            <person name="Edsinger-Gonzales E."/>
            <person name="Havlak P."/>
            <person name="Hellsten U."/>
            <person name="Kuo D.H."/>
            <person name="Larsson T."/>
            <person name="Lv J."/>
            <person name="Arendt D."/>
            <person name="Savage R."/>
            <person name="Osoegawa K."/>
            <person name="de Jong P."/>
            <person name="Grimwood J."/>
            <person name="Chapman J.A."/>
            <person name="Shapiro H."/>
            <person name="Aerts A."/>
            <person name="Otillar R.P."/>
            <person name="Terry A.Y."/>
            <person name="Boore J.L."/>
            <person name="Grigoriev I.V."/>
            <person name="Lindberg D.R."/>
            <person name="Seaver E.C."/>
            <person name="Weisblat D.A."/>
            <person name="Putnam N.H."/>
            <person name="Rokhsar D.S."/>
        </authorList>
    </citation>
    <scope>NUCLEOTIDE SEQUENCE</scope>
</reference>
<dbReference type="Gene3D" id="1.10.1740.100">
    <property type="entry name" value="Set2, Rpb1 interacting domain"/>
    <property type="match status" value="1"/>
</dbReference>
<dbReference type="InterPro" id="IPR013257">
    <property type="entry name" value="SRI"/>
</dbReference>
<dbReference type="RefSeq" id="XP_009009517.1">
    <property type="nucleotide sequence ID" value="XM_009011269.1"/>
</dbReference>
<keyword evidence="7" id="KW-1185">Reference proteome</keyword>
<dbReference type="InterPro" id="IPR042294">
    <property type="entry name" value="SETD2_animal"/>
</dbReference>
<feature type="compositionally biased region" description="Polar residues" evidence="3">
    <location>
        <begin position="1"/>
        <end position="14"/>
    </location>
</feature>
<feature type="compositionally biased region" description="Pro residues" evidence="3">
    <location>
        <begin position="21"/>
        <end position="32"/>
    </location>
</feature>
<evidence type="ECO:0000256" key="1">
    <source>
        <dbReference type="ARBA" id="ARBA00004123"/>
    </source>
</evidence>
<evidence type="ECO:0000313" key="7">
    <source>
        <dbReference type="Proteomes" id="UP000015101"/>
    </source>
</evidence>
<protein>
    <recommendedName>
        <fullName evidence="4">WW domain-containing protein</fullName>
    </recommendedName>
</protein>
<dbReference type="GeneID" id="20213362"/>
<organism evidence="6 7">
    <name type="scientific">Helobdella robusta</name>
    <name type="common">Californian leech</name>
    <dbReference type="NCBI Taxonomy" id="6412"/>
    <lineage>
        <taxon>Eukaryota</taxon>
        <taxon>Metazoa</taxon>
        <taxon>Spiralia</taxon>
        <taxon>Lophotrochozoa</taxon>
        <taxon>Annelida</taxon>
        <taxon>Clitellata</taxon>
        <taxon>Hirudinea</taxon>
        <taxon>Rhynchobdellida</taxon>
        <taxon>Glossiphoniidae</taxon>
        <taxon>Helobdella</taxon>
    </lineage>
</organism>
<sequence>MSSVINPAINSSNIRVIDLQDPPPPPPSPPPVQRRLPPNWKSTKDSTGKIYYYHAITRQTQWDPPTWESTSLSFSDLSTSSVAGDDSMDQGTPGLMDDIDTQQHTTTTAPADTSSSEEVAKKIKDQFRTKIARHIVNYLNFYKRADCEQGRITNTEDFKYLARKLTHAVLNKELKQCRHMEDLEVNDNVKFKAKEYVNKYMRRFGPVYHQSIGTP</sequence>
<dbReference type="GO" id="GO:0046975">
    <property type="term" value="F:histone H3K36 methyltransferase activity"/>
    <property type="evidence" value="ECO:0007669"/>
    <property type="project" value="InterPro"/>
</dbReference>
<dbReference type="HOGENOM" id="CLU_085393_0_0_1"/>
<dbReference type="CDD" id="cd00201">
    <property type="entry name" value="WW"/>
    <property type="match status" value="1"/>
</dbReference>
<dbReference type="Gene3D" id="2.20.70.10">
    <property type="match status" value="1"/>
</dbReference>
<dbReference type="EnsemblMetazoa" id="HelroT62476">
    <property type="protein sequence ID" value="HelroP62476"/>
    <property type="gene ID" value="HelroG62476"/>
</dbReference>
<dbReference type="PANTHER" id="PTHR46711:SF1">
    <property type="entry name" value="HISTONE-LYSINE N-METHYLTRANSFERASE SETD2"/>
    <property type="match status" value="1"/>
</dbReference>
<dbReference type="AlphaFoldDB" id="T1FX14"/>
<dbReference type="GO" id="GO:0006355">
    <property type="term" value="P:regulation of DNA-templated transcription"/>
    <property type="evidence" value="ECO:0007669"/>
    <property type="project" value="InterPro"/>
</dbReference>
<name>T1FX14_HELRO</name>
<feature type="domain" description="WW" evidence="4">
    <location>
        <begin position="34"/>
        <end position="67"/>
    </location>
</feature>
<evidence type="ECO:0000259" key="4">
    <source>
        <dbReference type="PROSITE" id="PS50020"/>
    </source>
</evidence>
<dbReference type="PANTHER" id="PTHR46711">
    <property type="entry name" value="HISTONE-LYSINE N-METHYLTRANSFERASE SETD2"/>
    <property type="match status" value="1"/>
</dbReference>
<dbReference type="OrthoDB" id="422362at2759"/>
<dbReference type="EMBL" id="AMQM01000240">
    <property type="status" value="NOT_ANNOTATED_CDS"/>
    <property type="molecule type" value="Genomic_DNA"/>
</dbReference>
<dbReference type="STRING" id="6412.T1FX14"/>
<dbReference type="GO" id="GO:0005694">
    <property type="term" value="C:chromosome"/>
    <property type="evidence" value="ECO:0007669"/>
    <property type="project" value="InterPro"/>
</dbReference>
<dbReference type="Pfam" id="PF00397">
    <property type="entry name" value="WW"/>
    <property type="match status" value="1"/>
</dbReference>
<dbReference type="PROSITE" id="PS50020">
    <property type="entry name" value="WW_DOMAIN_2"/>
    <property type="match status" value="1"/>
</dbReference>
<evidence type="ECO:0000256" key="3">
    <source>
        <dbReference type="SAM" id="MobiDB-lite"/>
    </source>
</evidence>
<reference evidence="7" key="1">
    <citation type="submission" date="2012-12" db="EMBL/GenBank/DDBJ databases">
        <authorList>
            <person name="Hellsten U."/>
            <person name="Grimwood J."/>
            <person name="Chapman J.A."/>
            <person name="Shapiro H."/>
            <person name="Aerts A."/>
            <person name="Otillar R.P."/>
            <person name="Terry A.Y."/>
            <person name="Boore J.L."/>
            <person name="Simakov O."/>
            <person name="Marletaz F."/>
            <person name="Cho S.-J."/>
            <person name="Edsinger-Gonzales E."/>
            <person name="Havlak P."/>
            <person name="Kuo D.-H."/>
            <person name="Larsson T."/>
            <person name="Lv J."/>
            <person name="Arendt D."/>
            <person name="Savage R."/>
            <person name="Osoegawa K."/>
            <person name="de Jong P."/>
            <person name="Lindberg D.R."/>
            <person name="Seaver E.C."/>
            <person name="Weisblat D.A."/>
            <person name="Putnam N.H."/>
            <person name="Grigoriev I.V."/>
            <person name="Rokhsar D.S."/>
        </authorList>
    </citation>
    <scope>NUCLEOTIDE SEQUENCE</scope>
</reference>
<dbReference type="SMART" id="SM00456">
    <property type="entry name" value="WW"/>
    <property type="match status" value="1"/>
</dbReference>
<dbReference type="CTD" id="20213362"/>
<accession>T1FX14</accession>
<dbReference type="SUPFAM" id="SSF51045">
    <property type="entry name" value="WW domain"/>
    <property type="match status" value="1"/>
</dbReference>
<evidence type="ECO:0000256" key="2">
    <source>
        <dbReference type="ARBA" id="ARBA00023242"/>
    </source>
</evidence>
<dbReference type="InterPro" id="IPR038190">
    <property type="entry name" value="SRI_sf"/>
</dbReference>
<dbReference type="InterPro" id="IPR001202">
    <property type="entry name" value="WW_dom"/>
</dbReference>
<evidence type="ECO:0000313" key="6">
    <source>
        <dbReference type="EnsemblMetazoa" id="HelroP62476"/>
    </source>
</evidence>